<name>T1K806_TETUR</name>
<evidence type="ECO:0000313" key="2">
    <source>
        <dbReference type="Proteomes" id="UP000015104"/>
    </source>
</evidence>
<protein>
    <submittedName>
        <fullName evidence="1">Uncharacterized protein</fullName>
    </submittedName>
</protein>
<reference evidence="1" key="2">
    <citation type="submission" date="2015-06" db="UniProtKB">
        <authorList>
            <consortium name="EnsemblMetazoa"/>
        </authorList>
    </citation>
    <scope>IDENTIFICATION</scope>
</reference>
<keyword evidence="2" id="KW-1185">Reference proteome</keyword>
<dbReference type="Proteomes" id="UP000015104">
    <property type="component" value="Unassembled WGS sequence"/>
</dbReference>
<dbReference type="EMBL" id="CAEY01001817">
    <property type="status" value="NOT_ANNOTATED_CDS"/>
    <property type="molecule type" value="Genomic_DNA"/>
</dbReference>
<sequence>MQLIERVTLKLDIFSQQRNNSNINAINSFRSKFS</sequence>
<dbReference type="AlphaFoldDB" id="T1K806"/>
<reference evidence="2" key="1">
    <citation type="submission" date="2011-08" db="EMBL/GenBank/DDBJ databases">
        <authorList>
            <person name="Rombauts S."/>
        </authorList>
    </citation>
    <scope>NUCLEOTIDE SEQUENCE</scope>
    <source>
        <strain evidence="2">London</strain>
    </source>
</reference>
<organism evidence="1 2">
    <name type="scientific">Tetranychus urticae</name>
    <name type="common">Two-spotted spider mite</name>
    <dbReference type="NCBI Taxonomy" id="32264"/>
    <lineage>
        <taxon>Eukaryota</taxon>
        <taxon>Metazoa</taxon>
        <taxon>Ecdysozoa</taxon>
        <taxon>Arthropoda</taxon>
        <taxon>Chelicerata</taxon>
        <taxon>Arachnida</taxon>
        <taxon>Acari</taxon>
        <taxon>Acariformes</taxon>
        <taxon>Trombidiformes</taxon>
        <taxon>Prostigmata</taxon>
        <taxon>Eleutherengona</taxon>
        <taxon>Raphignathae</taxon>
        <taxon>Tetranychoidea</taxon>
        <taxon>Tetranychidae</taxon>
        <taxon>Tetranychus</taxon>
    </lineage>
</organism>
<dbReference type="EnsemblMetazoa" id="tetur06g06250.1">
    <property type="protein sequence ID" value="tetur06g06250.1"/>
    <property type="gene ID" value="tetur06g06250"/>
</dbReference>
<evidence type="ECO:0000313" key="1">
    <source>
        <dbReference type="EnsemblMetazoa" id="tetur06g06250.1"/>
    </source>
</evidence>
<accession>T1K806</accession>
<proteinExistence type="predicted"/>
<dbReference type="HOGENOM" id="CLU_3377649_0_0_1"/>